<dbReference type="InterPro" id="IPR019734">
    <property type="entry name" value="TPR_rpt"/>
</dbReference>
<dbReference type="EMBL" id="BKAJ01000090">
    <property type="protein sequence ID" value="GEP57972.1"/>
    <property type="molecule type" value="Genomic_DNA"/>
</dbReference>
<dbReference type="InterPro" id="IPR056413">
    <property type="entry name" value="TPR_CcmH_CycH"/>
</dbReference>
<name>A0A512NGD5_9HYPH</name>
<dbReference type="PANTHER" id="PTHR47870">
    <property type="entry name" value="CYTOCHROME C-TYPE BIOGENESIS PROTEIN CCMH"/>
    <property type="match status" value="1"/>
</dbReference>
<dbReference type="InterPro" id="IPR051263">
    <property type="entry name" value="C-type_cytochrome_biogenesis"/>
</dbReference>
<keyword evidence="7" id="KW-1185">Reference proteome</keyword>
<evidence type="ECO:0000313" key="7">
    <source>
        <dbReference type="Proteomes" id="UP000321058"/>
    </source>
</evidence>
<evidence type="ECO:0000313" key="6">
    <source>
        <dbReference type="EMBL" id="GEP57972.1"/>
    </source>
</evidence>
<comment type="caution">
    <text evidence="6">The sequence shown here is derived from an EMBL/GenBank/DDBJ whole genome shotgun (WGS) entry which is preliminary data.</text>
</comment>
<dbReference type="PANTHER" id="PTHR47870:SF1">
    <property type="entry name" value="CYTOCHROME C-TYPE BIOGENESIS PROTEIN CCMH"/>
    <property type="match status" value="1"/>
</dbReference>
<keyword evidence="3" id="KW-0201">Cytochrome c-type biogenesis</keyword>
<dbReference type="Proteomes" id="UP000321058">
    <property type="component" value="Unassembled WGS sequence"/>
</dbReference>
<dbReference type="RefSeq" id="WP_147152750.1">
    <property type="nucleotide sequence ID" value="NZ_BKAJ01000090.1"/>
</dbReference>
<sequence length="417" mass="43866">MLEFLLALLTTATVGALLMPLVRGRTAATHRSSGRFEGELAIYRDQLAEIERERAGGALSESEAAAARLEIERRILAADAAAKTPTASSDTLHRLLPPALALAIPLLALGLYLKVGHPGLPAAPFIAGTKPPAEQPMDIAQLVAQARARVAAEPNSADAQSALGEALTLEADGTVPPGALEAFNKAITLQPGDARSLYYLGLHEAQAGDSAAALKRWQELEAKSPPNAPFLPMLRAEMARVAQAAGLPAGATMPQLSRDQQEAMAALTPEQRQQAIRGMVEGLAARMKENPQDRGGWLRLANAWKVLGESANAVDAYAKADALAPVDARLLADWAEAHVRGLKPGEAPSPAAVAVLERLEKAEPRNGLALFYLGAASFAAGDKAAAARRWKTLLALLPADAPIRAMLEERIKAADSP</sequence>
<evidence type="ECO:0000256" key="3">
    <source>
        <dbReference type="ARBA" id="ARBA00022748"/>
    </source>
</evidence>
<dbReference type="GO" id="GO:0030313">
    <property type="term" value="C:cell envelope"/>
    <property type="evidence" value="ECO:0007669"/>
    <property type="project" value="UniProtKB-SubCell"/>
</dbReference>
<evidence type="ECO:0000256" key="1">
    <source>
        <dbReference type="ARBA" id="ARBA00004196"/>
    </source>
</evidence>
<gene>
    <name evidence="6" type="ORF">RSO01_51380</name>
</gene>
<evidence type="ECO:0000256" key="2">
    <source>
        <dbReference type="ARBA" id="ARBA00022737"/>
    </source>
</evidence>
<dbReference type="InterPro" id="IPR011990">
    <property type="entry name" value="TPR-like_helical_dom_sf"/>
</dbReference>
<proteinExistence type="predicted"/>
<dbReference type="InterPro" id="IPR017560">
    <property type="entry name" value="Cyt_c_biogenesis_CcmI"/>
</dbReference>
<comment type="subcellular location">
    <subcellularLocation>
        <location evidence="1">Cell envelope</location>
    </subcellularLocation>
</comment>
<dbReference type="SMART" id="SM00028">
    <property type="entry name" value="TPR"/>
    <property type="match status" value="4"/>
</dbReference>
<keyword evidence="4" id="KW-0802">TPR repeat</keyword>
<evidence type="ECO:0000259" key="5">
    <source>
        <dbReference type="Pfam" id="PF23914"/>
    </source>
</evidence>
<dbReference type="NCBIfam" id="TIGR03142">
    <property type="entry name" value="cytochro_ccmI"/>
    <property type="match status" value="1"/>
</dbReference>
<protein>
    <submittedName>
        <fullName evidence="6">C-type cytochrome biogenesis protein CcmI</fullName>
    </submittedName>
</protein>
<keyword evidence="2" id="KW-0677">Repeat</keyword>
<dbReference type="Pfam" id="PF23914">
    <property type="entry name" value="TPR_CcmH_CycH"/>
    <property type="match status" value="1"/>
</dbReference>
<dbReference type="Gene3D" id="1.25.40.10">
    <property type="entry name" value="Tetratricopeptide repeat domain"/>
    <property type="match status" value="2"/>
</dbReference>
<accession>A0A512NGD5</accession>
<dbReference type="GO" id="GO:0017004">
    <property type="term" value="P:cytochrome complex assembly"/>
    <property type="evidence" value="ECO:0007669"/>
    <property type="project" value="UniProtKB-KW"/>
</dbReference>
<evidence type="ECO:0000256" key="4">
    <source>
        <dbReference type="ARBA" id="ARBA00022803"/>
    </source>
</evidence>
<dbReference type="SUPFAM" id="SSF48452">
    <property type="entry name" value="TPR-like"/>
    <property type="match status" value="1"/>
</dbReference>
<dbReference type="OrthoDB" id="9815847at2"/>
<organism evidence="6 7">
    <name type="scientific">Reyranella soli</name>
    <dbReference type="NCBI Taxonomy" id="1230389"/>
    <lineage>
        <taxon>Bacteria</taxon>
        <taxon>Pseudomonadati</taxon>
        <taxon>Pseudomonadota</taxon>
        <taxon>Alphaproteobacteria</taxon>
        <taxon>Hyphomicrobiales</taxon>
        <taxon>Reyranellaceae</taxon>
        <taxon>Reyranella</taxon>
    </lineage>
</organism>
<dbReference type="AlphaFoldDB" id="A0A512NGD5"/>
<reference evidence="6 7" key="1">
    <citation type="submission" date="2019-07" db="EMBL/GenBank/DDBJ databases">
        <title>Whole genome shotgun sequence of Reyranella soli NBRC 108950.</title>
        <authorList>
            <person name="Hosoyama A."/>
            <person name="Uohara A."/>
            <person name="Ohji S."/>
            <person name="Ichikawa N."/>
        </authorList>
    </citation>
    <scope>NUCLEOTIDE SEQUENCE [LARGE SCALE GENOMIC DNA]</scope>
    <source>
        <strain evidence="6 7">NBRC 108950</strain>
    </source>
</reference>
<feature type="domain" description="Cytochrome c-type biogenesis protein H TPR" evidence="5">
    <location>
        <begin position="255"/>
        <end position="402"/>
    </location>
</feature>